<reference evidence="3" key="1">
    <citation type="journal article" date="2009" name="Appl. Environ. Microbiol.">
        <title>Insect-specific polyketide synthases (PKSs), potential PKS-nonribosomal peptide synthetase hybrids, and novel PKS clades in tropical fungi.</title>
        <authorList>
            <person name="Amnuaykanjanasin A."/>
            <person name="Phonghanpot S."/>
            <person name="Sengpanich N."/>
            <person name="Cheevadhanarak S."/>
            <person name="Tanticharoen M."/>
        </authorList>
    </citation>
    <scope>NUCLEOTIDE SEQUENCE</scope>
    <source>
        <strain evidence="3">BCC8702</strain>
    </source>
</reference>
<dbReference type="Pfam" id="PF02801">
    <property type="entry name" value="Ketoacyl-synt_C"/>
    <property type="match status" value="1"/>
</dbReference>
<dbReference type="InterPro" id="IPR032821">
    <property type="entry name" value="PKS_assoc"/>
</dbReference>
<dbReference type="Gene3D" id="3.40.47.10">
    <property type="match status" value="1"/>
</dbReference>
<dbReference type="InterPro" id="IPR020841">
    <property type="entry name" value="PKS_Beta-ketoAc_synthase_dom"/>
</dbReference>
<dbReference type="Pfam" id="PF16197">
    <property type="entry name" value="KAsynt_C_assoc"/>
    <property type="match status" value="1"/>
</dbReference>
<evidence type="ECO:0000313" key="3">
    <source>
        <dbReference type="EMBL" id="ACN43257.1"/>
    </source>
</evidence>
<organism evidence="3">
    <name type="scientific">Epicoccum sp. BCC8702</name>
    <dbReference type="NCBI Taxonomy" id="577454"/>
    <lineage>
        <taxon>Eukaryota</taxon>
        <taxon>Fungi</taxon>
        <taxon>Dikarya</taxon>
        <taxon>Ascomycota</taxon>
        <taxon>Pezizomycotina</taxon>
        <taxon>Dothideomycetes</taxon>
        <taxon>Pleosporomycetidae</taxon>
        <taxon>Pleosporales</taxon>
        <taxon>Pleosporineae</taxon>
        <taxon>Didymellaceae</taxon>
        <taxon>Epicoccum</taxon>
    </lineage>
</organism>
<feature type="region of interest" description="Disordered" evidence="1">
    <location>
        <begin position="137"/>
        <end position="173"/>
    </location>
</feature>
<dbReference type="GO" id="GO:0006633">
    <property type="term" value="P:fatty acid biosynthetic process"/>
    <property type="evidence" value="ECO:0007669"/>
    <property type="project" value="TreeGrafter"/>
</dbReference>
<evidence type="ECO:0000256" key="1">
    <source>
        <dbReference type="SAM" id="MobiDB-lite"/>
    </source>
</evidence>
<dbReference type="PROSITE" id="PS52004">
    <property type="entry name" value="KS3_2"/>
    <property type="match status" value="1"/>
</dbReference>
<evidence type="ECO:0000259" key="2">
    <source>
        <dbReference type="PROSITE" id="PS52004"/>
    </source>
</evidence>
<feature type="non-terminal residue" evidence="3">
    <location>
        <position position="276"/>
    </location>
</feature>
<feature type="non-terminal residue" evidence="3">
    <location>
        <position position="1"/>
    </location>
</feature>
<dbReference type="GO" id="GO:0044550">
    <property type="term" value="P:secondary metabolite biosynthetic process"/>
    <property type="evidence" value="ECO:0007669"/>
    <property type="project" value="TreeGrafter"/>
</dbReference>
<protein>
    <submittedName>
        <fullName evidence="3">Putative polyketide synthase</fullName>
    </submittedName>
</protein>
<dbReference type="PANTHER" id="PTHR43775">
    <property type="entry name" value="FATTY ACID SYNTHASE"/>
    <property type="match status" value="1"/>
</dbReference>
<dbReference type="InterPro" id="IPR014031">
    <property type="entry name" value="Ketoacyl_synth_C"/>
</dbReference>
<dbReference type="GO" id="GO:0004312">
    <property type="term" value="F:fatty acid synthase activity"/>
    <property type="evidence" value="ECO:0007669"/>
    <property type="project" value="TreeGrafter"/>
</dbReference>
<dbReference type="AlphaFoldDB" id="C0J6I0"/>
<sequence length="276" mass="29663">EAHGTGTQAGDTTEAAAIHEVFGDVRNMEEPIIVGALKSNIGHLEGASGLASVIKTVMILEKGIISPNTNFEEPNPGIPVNDWSLKFPRQPMTWPSTGLRRASLNSFGYGGANAHVILDDAYHYMEAHGLNYRHNTQVSPAEQSSSPHRNSNSLNENGFTHVSSDYSSMSTDNCSNDHRPVLLNFSASDEEGPGRVVQKLQADLKSHASSYDQATLKDLGYTLSSKRSNLAWKSFCLAEGDLAKAKTSWSEGSQSVRSSDSVGRVGFVLQAKAPSG</sequence>
<dbReference type="SMART" id="SM00825">
    <property type="entry name" value="PKS_KS"/>
    <property type="match status" value="1"/>
</dbReference>
<dbReference type="InterPro" id="IPR016039">
    <property type="entry name" value="Thiolase-like"/>
</dbReference>
<dbReference type="EMBL" id="EU862500">
    <property type="protein sequence ID" value="ACN43257.1"/>
    <property type="molecule type" value="Genomic_DNA"/>
</dbReference>
<accession>C0J6I0</accession>
<dbReference type="CDD" id="cd00833">
    <property type="entry name" value="PKS"/>
    <property type="match status" value="1"/>
</dbReference>
<proteinExistence type="predicted"/>
<name>C0J6I0_9PLEO</name>
<dbReference type="PANTHER" id="PTHR43775:SF29">
    <property type="entry name" value="ASPERFURANONE POLYKETIDE SYNTHASE AFOG-RELATED"/>
    <property type="match status" value="1"/>
</dbReference>
<dbReference type="InterPro" id="IPR050091">
    <property type="entry name" value="PKS_NRPS_Biosynth_Enz"/>
</dbReference>
<dbReference type="SUPFAM" id="SSF53901">
    <property type="entry name" value="Thiolase-like"/>
    <property type="match status" value="1"/>
</dbReference>
<feature type="domain" description="Ketosynthase family 3 (KS3)" evidence="2">
    <location>
        <begin position="1"/>
        <end position="120"/>
    </location>
</feature>